<dbReference type="InterPro" id="IPR027543">
    <property type="entry name" value="Lon_bac"/>
</dbReference>
<evidence type="ECO:0000256" key="5">
    <source>
        <dbReference type="ARBA" id="ARBA00022801"/>
    </source>
</evidence>
<dbReference type="CDD" id="cd19500">
    <property type="entry name" value="RecA-like_Lon"/>
    <property type="match status" value="1"/>
</dbReference>
<feature type="compositionally biased region" description="Basic and acidic residues" evidence="13">
    <location>
        <begin position="1"/>
        <end position="11"/>
    </location>
</feature>
<evidence type="ECO:0000256" key="13">
    <source>
        <dbReference type="SAM" id="MobiDB-lite"/>
    </source>
</evidence>
<comment type="induction">
    <text evidence="9">By heat shock.</text>
</comment>
<dbReference type="Pfam" id="PF05362">
    <property type="entry name" value="Lon_C"/>
    <property type="match status" value="1"/>
</dbReference>
<evidence type="ECO:0000256" key="2">
    <source>
        <dbReference type="ARBA" id="ARBA00022490"/>
    </source>
</evidence>
<dbReference type="PROSITE" id="PS51787">
    <property type="entry name" value="LON_N"/>
    <property type="match status" value="1"/>
</dbReference>
<keyword evidence="17" id="KW-1185">Reference proteome</keyword>
<evidence type="ECO:0000259" key="15">
    <source>
        <dbReference type="PROSITE" id="PS51787"/>
    </source>
</evidence>
<evidence type="ECO:0000256" key="6">
    <source>
        <dbReference type="ARBA" id="ARBA00022825"/>
    </source>
</evidence>
<name>A0ABQ0K2B7_9BACT</name>
<dbReference type="SUPFAM" id="SSF88697">
    <property type="entry name" value="PUA domain-like"/>
    <property type="match status" value="1"/>
</dbReference>
<evidence type="ECO:0000256" key="10">
    <source>
        <dbReference type="PIRNR" id="PIRNR001174"/>
    </source>
</evidence>
<dbReference type="Gene3D" id="3.30.230.10">
    <property type="match status" value="1"/>
</dbReference>
<keyword evidence="5 9" id="KW-0378">Hydrolase</keyword>
<dbReference type="InterPro" id="IPR003593">
    <property type="entry name" value="AAA+_ATPase"/>
</dbReference>
<dbReference type="PRINTS" id="PR00830">
    <property type="entry name" value="ENDOLAPTASE"/>
</dbReference>
<evidence type="ECO:0000256" key="1">
    <source>
        <dbReference type="ARBA" id="ARBA00004496"/>
    </source>
</evidence>
<dbReference type="Gene3D" id="1.20.58.1480">
    <property type="match status" value="1"/>
</dbReference>
<dbReference type="SUPFAM" id="SSF54211">
    <property type="entry name" value="Ribosomal protein S5 domain 2-like"/>
    <property type="match status" value="1"/>
</dbReference>
<sequence>MADYKDKDPLESKVTSSLEASPAEESKPDKLKIPKEMPVLPVKDTVVFPGMVAALSVVTERDIKLLNNVLAANRFLALVAQKDKDIRGVKQSDLYDYATAAVVLQMLRMPDNSAKMLVQGVSRIKIDEYIQTEPYFKAKVAILEDIIENDMETEALARNAADQFIRMISMAPSLPEELKIAIVNIDSPSRLADMIASHLNIGVPEKQQVLEAINVKARLQKVTALITSEMEVLEMATKIQSQVKSEMEKGQKEYYLRQQLKAIQEELGEGDERAIEVKELTKKIEEAKMPPEAKKEAERELSRLVKMPSASAEYTVSRTYLDLLVALPWAITTTDNLDIQAARKVLDEDHYDLEKVKERILEYLAVRKLKQDMKGPILCFVGPPGTGKTSVGMSIARAIGRKFVRMSLGGVRDEAEIRGHRRTYIGALPGRIIQGLRKVGSNNPVFMLDEIDKLGADFRGDPSAALLEVLDPEQNHSFSDHYLDVPFDLSKVMFITTANLLDPIPPALKDRMEVLELPGYTADEKVFIAKQFTIPKQLKEHGLTNEQITIVDDAIKTIISDYTREAGIRNLEREIAHICRKVAKDIASGEKKSVTVTADMLHNLLGPIKFFSEAAERTSEAGVATGLAWTQAGGDILFIEATLMPGTGKLLLTGQLGDVMKESAQAAMSYIRAKLAKLGITFKDFNKYDFHIHIPAGAIPKDGPSAGVTMAMALISLLKETPILSNVAMTGEITLRGRVLPVGGIKEKVLAAKRAGITTVILPKRNEKDLVEVPENAKKEMNFVFVEKVDEMLPIVFGTKEPAVKKKRIFSKV</sequence>
<keyword evidence="4 9" id="KW-0547">Nucleotide-binding</keyword>
<reference evidence="17" key="1">
    <citation type="journal article" date="2015" name="Genome Announc.">
        <title>Draft Genome Sequence of an Anaerobic Ammonium-Oxidizing Bacterium, "Candidatus Brocadia sinica".</title>
        <authorList>
            <person name="Oshiki M."/>
            <person name="Shinyako-Hata K."/>
            <person name="Satoh H."/>
            <person name="Okabe S."/>
        </authorList>
    </citation>
    <scope>NUCLEOTIDE SEQUENCE [LARGE SCALE GENOMIC DNA]</scope>
    <source>
        <strain evidence="17">JPN1</strain>
    </source>
</reference>
<evidence type="ECO:0000256" key="12">
    <source>
        <dbReference type="RuleBase" id="RU000591"/>
    </source>
</evidence>
<evidence type="ECO:0000313" key="16">
    <source>
        <dbReference type="EMBL" id="GAN35053.1"/>
    </source>
</evidence>
<dbReference type="PANTHER" id="PTHR10046">
    <property type="entry name" value="ATP DEPENDENT LON PROTEASE FAMILY MEMBER"/>
    <property type="match status" value="1"/>
</dbReference>
<dbReference type="PROSITE" id="PS51786">
    <property type="entry name" value="LON_PROTEOLYTIC"/>
    <property type="match status" value="1"/>
</dbReference>
<dbReference type="InterPro" id="IPR020568">
    <property type="entry name" value="Ribosomal_Su5_D2-typ_SF"/>
</dbReference>
<feature type="active site" evidence="9 11">
    <location>
        <position position="705"/>
    </location>
</feature>
<comment type="caution">
    <text evidence="16">The sequence shown here is derived from an EMBL/GenBank/DDBJ whole genome shotgun (WGS) entry which is preliminary data.</text>
</comment>
<dbReference type="GO" id="GO:0008233">
    <property type="term" value="F:peptidase activity"/>
    <property type="evidence" value="ECO:0007669"/>
    <property type="project" value="UniProtKB-KW"/>
</dbReference>
<dbReference type="Pfam" id="PF00004">
    <property type="entry name" value="AAA"/>
    <property type="match status" value="1"/>
</dbReference>
<comment type="similarity">
    <text evidence="9 10 11 12">Belongs to the peptidase S16 family.</text>
</comment>
<dbReference type="SMART" id="SM00464">
    <property type="entry name" value="LON"/>
    <property type="match status" value="1"/>
</dbReference>
<keyword evidence="8 9" id="KW-0346">Stress response</keyword>
<proteinExistence type="evidence at transcript level"/>
<evidence type="ECO:0000256" key="3">
    <source>
        <dbReference type="ARBA" id="ARBA00022670"/>
    </source>
</evidence>
<protein>
    <recommendedName>
        <fullName evidence="9 10">Lon protease</fullName>
        <ecNumber evidence="9 10">3.4.21.53</ecNumber>
    </recommendedName>
    <alternativeName>
        <fullName evidence="9">ATP-dependent protease La</fullName>
    </alternativeName>
</protein>
<dbReference type="Gene3D" id="1.20.5.5270">
    <property type="match status" value="1"/>
</dbReference>
<comment type="subunit">
    <text evidence="9 10">Homohexamer. Organized in a ring with a central cavity.</text>
</comment>
<dbReference type="EMBL" id="BAFN01000001">
    <property type="protein sequence ID" value="GAN35053.1"/>
    <property type="molecule type" value="Genomic_DNA"/>
</dbReference>
<gene>
    <name evidence="9" type="primary">lon</name>
    <name evidence="16" type="ORF">BROSI_A3599</name>
</gene>
<feature type="active site" evidence="9 11">
    <location>
        <position position="748"/>
    </location>
</feature>
<feature type="domain" description="Lon proteolytic" evidence="14">
    <location>
        <begin position="618"/>
        <end position="799"/>
    </location>
</feature>
<dbReference type="EC" id="3.4.21.53" evidence="9 10"/>
<organism evidence="16 17">
    <name type="scientific">Candidatus Brocadia sinica JPN1</name>
    <dbReference type="NCBI Taxonomy" id="1197129"/>
    <lineage>
        <taxon>Bacteria</taxon>
        <taxon>Pseudomonadati</taxon>
        <taxon>Planctomycetota</taxon>
        <taxon>Candidatus Brocadiia</taxon>
        <taxon>Candidatus Brocadiales</taxon>
        <taxon>Candidatus Brocadiaceae</taxon>
        <taxon>Candidatus Brocadia</taxon>
    </lineage>
</organism>
<dbReference type="GO" id="GO:0006508">
    <property type="term" value="P:proteolysis"/>
    <property type="evidence" value="ECO:0007669"/>
    <property type="project" value="UniProtKB-KW"/>
</dbReference>
<accession>A0ABQ0K2B7</accession>
<dbReference type="InterPro" id="IPR003959">
    <property type="entry name" value="ATPase_AAA_core"/>
</dbReference>
<dbReference type="InterPro" id="IPR027417">
    <property type="entry name" value="P-loop_NTPase"/>
</dbReference>
<evidence type="ECO:0000313" key="17">
    <source>
        <dbReference type="Proteomes" id="UP000032309"/>
    </source>
</evidence>
<comment type="subcellular location">
    <subcellularLocation>
        <location evidence="1 9 10">Cytoplasm</location>
    </subcellularLocation>
</comment>
<evidence type="ECO:0000259" key="14">
    <source>
        <dbReference type="PROSITE" id="PS51786"/>
    </source>
</evidence>
<dbReference type="Gene3D" id="1.10.8.60">
    <property type="match status" value="1"/>
</dbReference>
<dbReference type="HAMAP" id="MF_01973">
    <property type="entry name" value="lon_bact"/>
    <property type="match status" value="1"/>
</dbReference>
<dbReference type="InterPro" id="IPR004815">
    <property type="entry name" value="Lon_bac/euk-typ"/>
</dbReference>
<dbReference type="SMART" id="SM00382">
    <property type="entry name" value="AAA"/>
    <property type="match status" value="1"/>
</dbReference>
<keyword evidence="7 9" id="KW-0067">ATP-binding</keyword>
<dbReference type="Pfam" id="PF22667">
    <property type="entry name" value="Lon_lid"/>
    <property type="match status" value="1"/>
</dbReference>
<dbReference type="InterPro" id="IPR046336">
    <property type="entry name" value="Lon_prtase_N_sf"/>
</dbReference>
<dbReference type="PIRSF" id="PIRSF001174">
    <property type="entry name" value="Lon_proteas"/>
    <property type="match status" value="1"/>
</dbReference>
<dbReference type="NCBIfam" id="TIGR00763">
    <property type="entry name" value="lon"/>
    <property type="match status" value="1"/>
</dbReference>
<evidence type="ECO:0000256" key="4">
    <source>
        <dbReference type="ARBA" id="ARBA00022741"/>
    </source>
</evidence>
<feature type="region of interest" description="Disordered" evidence="13">
    <location>
        <begin position="1"/>
        <end position="32"/>
    </location>
</feature>
<keyword evidence="6 9" id="KW-0720">Serine protease</keyword>
<dbReference type="InterPro" id="IPR014721">
    <property type="entry name" value="Ribsml_uS5_D2-typ_fold_subgr"/>
</dbReference>
<dbReference type="Proteomes" id="UP000032309">
    <property type="component" value="Unassembled WGS sequence"/>
</dbReference>
<dbReference type="Pfam" id="PF02190">
    <property type="entry name" value="LON_substr_bdg"/>
    <property type="match status" value="1"/>
</dbReference>
<evidence type="ECO:0000256" key="8">
    <source>
        <dbReference type="ARBA" id="ARBA00023016"/>
    </source>
</evidence>
<dbReference type="InterPro" id="IPR008269">
    <property type="entry name" value="Lon_proteolytic"/>
</dbReference>
<dbReference type="InterPro" id="IPR027065">
    <property type="entry name" value="Lon_Prtase"/>
</dbReference>
<dbReference type="InterPro" id="IPR003111">
    <property type="entry name" value="Lon_prtase_N"/>
</dbReference>
<dbReference type="InterPro" id="IPR008268">
    <property type="entry name" value="Peptidase_S16_AS"/>
</dbReference>
<evidence type="ECO:0000256" key="7">
    <source>
        <dbReference type="ARBA" id="ARBA00022840"/>
    </source>
</evidence>
<dbReference type="InterPro" id="IPR015947">
    <property type="entry name" value="PUA-like_sf"/>
</dbReference>
<dbReference type="Gene3D" id="2.30.130.40">
    <property type="entry name" value="LON domain-like"/>
    <property type="match status" value="1"/>
</dbReference>
<evidence type="ECO:0000256" key="9">
    <source>
        <dbReference type="HAMAP-Rule" id="MF_01973"/>
    </source>
</evidence>
<keyword evidence="3 9" id="KW-0645">Protease</keyword>
<feature type="binding site" evidence="9">
    <location>
        <begin position="382"/>
        <end position="389"/>
    </location>
    <ligand>
        <name>ATP</name>
        <dbReference type="ChEBI" id="CHEBI:30616"/>
    </ligand>
</feature>
<dbReference type="Gene3D" id="3.40.50.300">
    <property type="entry name" value="P-loop containing nucleotide triphosphate hydrolases"/>
    <property type="match status" value="1"/>
</dbReference>
<dbReference type="PROSITE" id="PS01046">
    <property type="entry name" value="LON_SER"/>
    <property type="match status" value="1"/>
</dbReference>
<comment type="function">
    <text evidence="9">ATP-dependent serine protease that mediates the selective degradation of mutant and abnormal proteins as well as certain short-lived regulatory proteins. Required for cellular homeostasis and for survival from DNA damage and developmental changes induced by stress. Degrades polypeptides processively to yield small peptide fragments that are 5 to 10 amino acids long. Binds to DNA in a double-stranded, site-specific manner.</text>
</comment>
<dbReference type="SUPFAM" id="SSF52540">
    <property type="entry name" value="P-loop containing nucleoside triphosphate hydrolases"/>
    <property type="match status" value="1"/>
</dbReference>
<dbReference type="InterPro" id="IPR054594">
    <property type="entry name" value="Lon_lid"/>
</dbReference>
<feature type="domain" description="Lon N-terminal" evidence="15">
    <location>
        <begin position="37"/>
        <end position="230"/>
    </location>
</feature>
<keyword evidence="2 9" id="KW-0963">Cytoplasm</keyword>
<comment type="catalytic activity">
    <reaction evidence="9 10 11">
        <text>Hydrolysis of proteins in presence of ATP.</text>
        <dbReference type="EC" id="3.4.21.53"/>
    </reaction>
</comment>
<evidence type="ECO:0000256" key="11">
    <source>
        <dbReference type="PROSITE-ProRule" id="PRU01122"/>
    </source>
</evidence>
<dbReference type="RefSeq" id="WP_082059288.1">
    <property type="nucleotide sequence ID" value="NZ_BAFN01000001.1"/>
</dbReference>